<feature type="binding site" evidence="8">
    <location>
        <position position="248"/>
    </location>
    <ligand>
        <name>L-glutamine</name>
        <dbReference type="ChEBI" id="CHEBI:58359"/>
    </ligand>
</feature>
<evidence type="ECO:0000313" key="10">
    <source>
        <dbReference type="EMBL" id="MBE5035281.1"/>
    </source>
</evidence>
<dbReference type="Gene3D" id="3.40.50.880">
    <property type="match status" value="1"/>
</dbReference>
<comment type="catalytic activity">
    <reaction evidence="7 8">
        <text>hydrogencarbonate + L-glutamine + 2 ATP + H2O = carbamoyl phosphate + L-glutamate + 2 ADP + phosphate + 2 H(+)</text>
        <dbReference type="Rhea" id="RHEA:18633"/>
        <dbReference type="ChEBI" id="CHEBI:15377"/>
        <dbReference type="ChEBI" id="CHEBI:15378"/>
        <dbReference type="ChEBI" id="CHEBI:17544"/>
        <dbReference type="ChEBI" id="CHEBI:29985"/>
        <dbReference type="ChEBI" id="CHEBI:30616"/>
        <dbReference type="ChEBI" id="CHEBI:43474"/>
        <dbReference type="ChEBI" id="CHEBI:58228"/>
        <dbReference type="ChEBI" id="CHEBI:58359"/>
        <dbReference type="ChEBI" id="CHEBI:456216"/>
        <dbReference type="EC" id="6.3.5.5"/>
    </reaction>
</comment>
<dbReference type="InterPro" id="IPR050472">
    <property type="entry name" value="Anth_synth/Amidotransfase"/>
</dbReference>
<dbReference type="PROSITE" id="PS51273">
    <property type="entry name" value="GATASE_TYPE_1"/>
    <property type="match status" value="1"/>
</dbReference>
<evidence type="ECO:0000256" key="4">
    <source>
        <dbReference type="ARBA" id="ARBA00022741"/>
    </source>
</evidence>
<dbReference type="SMART" id="SM01097">
    <property type="entry name" value="CPSase_sm_chain"/>
    <property type="match status" value="1"/>
</dbReference>
<keyword evidence="11" id="KW-1185">Reference proteome</keyword>
<evidence type="ECO:0000256" key="2">
    <source>
        <dbReference type="ARBA" id="ARBA00007800"/>
    </source>
</evidence>
<dbReference type="PRINTS" id="PR00099">
    <property type="entry name" value="CPSGATASE"/>
</dbReference>
<organism evidence="10 11">
    <name type="scientific">Gallibacter intestinalis</name>
    <dbReference type="NCBI Taxonomy" id="2779356"/>
    <lineage>
        <taxon>Bacteria</taxon>
        <taxon>Bacillati</taxon>
        <taxon>Bacillota</taxon>
        <taxon>Clostridia</taxon>
        <taxon>Eubacteriales</taxon>
        <taxon>Eubacteriaceae</taxon>
        <taxon>Gallibacter</taxon>
    </lineage>
</organism>
<dbReference type="PRINTS" id="PR00096">
    <property type="entry name" value="GATASE"/>
</dbReference>
<evidence type="ECO:0000256" key="8">
    <source>
        <dbReference type="HAMAP-Rule" id="MF_01209"/>
    </source>
</evidence>
<feature type="region of interest" description="CPSase" evidence="8">
    <location>
        <begin position="1"/>
        <end position="171"/>
    </location>
</feature>
<dbReference type="SUPFAM" id="SSF52317">
    <property type="entry name" value="Class I glutamine amidotransferase-like"/>
    <property type="match status" value="1"/>
</dbReference>
<evidence type="ECO:0000313" key="11">
    <source>
        <dbReference type="Proteomes" id="UP001516588"/>
    </source>
</evidence>
<evidence type="ECO:0000256" key="1">
    <source>
        <dbReference type="ARBA" id="ARBA00005077"/>
    </source>
</evidence>
<keyword evidence="3 8" id="KW-0436">Ligase</keyword>
<keyword evidence="5 8" id="KW-0067">ATP-binding</keyword>
<dbReference type="GO" id="GO:0004088">
    <property type="term" value="F:carbamoyl-phosphate synthase (glutamine-hydrolyzing) activity"/>
    <property type="evidence" value="ECO:0007669"/>
    <property type="project" value="UniProtKB-EC"/>
</dbReference>
<dbReference type="NCBIfam" id="NF009475">
    <property type="entry name" value="PRK12838.1"/>
    <property type="match status" value="1"/>
</dbReference>
<comment type="pathway">
    <text evidence="1 8">Amino-acid biosynthesis; L-arginine biosynthesis; carbamoyl phosphate from bicarbonate: step 1/1.</text>
</comment>
<keyword evidence="8" id="KW-0055">Arginine biosynthesis</keyword>
<feature type="binding site" evidence="8">
    <location>
        <position position="220"/>
    </location>
    <ligand>
        <name>L-glutamine</name>
        <dbReference type="ChEBI" id="CHEBI:58359"/>
    </ligand>
</feature>
<evidence type="ECO:0000259" key="9">
    <source>
        <dbReference type="SMART" id="SM01097"/>
    </source>
</evidence>
<dbReference type="NCBIfam" id="TIGR01368">
    <property type="entry name" value="CPSaseIIsmall"/>
    <property type="match status" value="1"/>
</dbReference>
<evidence type="ECO:0000256" key="7">
    <source>
        <dbReference type="ARBA" id="ARBA00048816"/>
    </source>
</evidence>
<dbReference type="InterPro" id="IPR002474">
    <property type="entry name" value="CarbamoylP_synth_ssu_N"/>
</dbReference>
<sequence>MKRLLILEDGSVYEGIGFGGNDFRIGELIFQTGMCGYQETISDMSYYGQIIMMTFPAIGSVGINRDDFESMNPQLFGLVVKEYCDAPSNFRSEMTIDEYMKLKNIPGICDIDTREITRKIRDNGVMKAVMADEGADVDKIVKELKEAKDVTNGVSVVSAARPYTIPNRGGHKVVLLDLGAKYALIRELNARDCDIVSMPYDAKIEDIMSVNPDGVIVSSGPGVPDYIPQTVETVKQIAAKMPVLGIGLGHQVVAQAMGAKVNEMKFGHHGNSTPIVNLEKNKVEFTAQNHRFDVDEESMKAAGLKVTHRALNDKSVEGFVHESLPVMGVQFNPEAAPGADDTMYIFDQFIEMLSK</sequence>
<feature type="binding site" evidence="8">
    <location>
        <position position="251"/>
    </location>
    <ligand>
        <name>L-glutamine</name>
        <dbReference type="ChEBI" id="CHEBI:58359"/>
    </ligand>
</feature>
<feature type="binding site" evidence="8">
    <location>
        <position position="289"/>
    </location>
    <ligand>
        <name>L-glutamine</name>
        <dbReference type="ChEBI" id="CHEBI:58359"/>
    </ligand>
</feature>
<dbReference type="PANTHER" id="PTHR43418:SF7">
    <property type="entry name" value="CARBAMOYL-PHOSPHATE SYNTHASE SMALL CHAIN"/>
    <property type="match status" value="1"/>
</dbReference>
<dbReference type="SUPFAM" id="SSF52021">
    <property type="entry name" value="Carbamoyl phosphate synthetase, small subunit N-terminal domain"/>
    <property type="match status" value="1"/>
</dbReference>
<comment type="pathway">
    <text evidence="8">Pyrimidine metabolism; UMP biosynthesis via de novo pathway; (S)-dihydroorotate from bicarbonate: step 1/3.</text>
</comment>
<evidence type="ECO:0000256" key="6">
    <source>
        <dbReference type="ARBA" id="ARBA00022962"/>
    </source>
</evidence>
<evidence type="ECO:0000256" key="3">
    <source>
        <dbReference type="ARBA" id="ARBA00022598"/>
    </source>
</evidence>
<comment type="caution">
    <text evidence="10">The sequence shown here is derived from an EMBL/GenBank/DDBJ whole genome shotgun (WGS) entry which is preliminary data.</text>
</comment>
<feature type="binding site" evidence="8">
    <location>
        <position position="222"/>
    </location>
    <ligand>
        <name>L-glutamine</name>
        <dbReference type="ChEBI" id="CHEBI:58359"/>
    </ligand>
</feature>
<feature type="active site" evidence="8">
    <location>
        <position position="334"/>
    </location>
</feature>
<feature type="binding site" evidence="8">
    <location>
        <position position="45"/>
    </location>
    <ligand>
        <name>L-glutamine</name>
        <dbReference type="ChEBI" id="CHEBI:58359"/>
    </ligand>
</feature>
<keyword evidence="8" id="KW-0028">Amino-acid biosynthesis</keyword>
<comment type="catalytic activity">
    <reaction evidence="8">
        <text>L-glutamine + H2O = L-glutamate + NH4(+)</text>
        <dbReference type="Rhea" id="RHEA:15889"/>
        <dbReference type="ChEBI" id="CHEBI:15377"/>
        <dbReference type="ChEBI" id="CHEBI:28938"/>
        <dbReference type="ChEBI" id="CHEBI:29985"/>
        <dbReference type="ChEBI" id="CHEBI:58359"/>
    </reaction>
</comment>
<dbReference type="Gene3D" id="3.50.30.20">
    <property type="entry name" value="Carbamoyl-phosphate synthase small subunit, N-terminal domain"/>
    <property type="match status" value="1"/>
</dbReference>
<dbReference type="InterPro" id="IPR006274">
    <property type="entry name" value="CarbamoylP_synth_ssu"/>
</dbReference>
<evidence type="ECO:0000256" key="5">
    <source>
        <dbReference type="ARBA" id="ARBA00022840"/>
    </source>
</evidence>
<dbReference type="PANTHER" id="PTHR43418">
    <property type="entry name" value="MULTIFUNCTIONAL TRYPTOPHAN BIOSYNTHESIS PROTEIN-RELATED"/>
    <property type="match status" value="1"/>
</dbReference>
<feature type="domain" description="Carbamoyl-phosphate synthase small subunit N-terminal" evidence="9">
    <location>
        <begin position="1"/>
        <end position="131"/>
    </location>
</feature>
<dbReference type="EMBL" id="JADCKA010000003">
    <property type="protein sequence ID" value="MBE5035281.1"/>
    <property type="molecule type" value="Genomic_DNA"/>
</dbReference>
<dbReference type="RefSeq" id="WP_226384947.1">
    <property type="nucleotide sequence ID" value="NZ_JADCKA010000003.1"/>
</dbReference>
<dbReference type="Proteomes" id="UP001516588">
    <property type="component" value="Unassembled WGS sequence"/>
</dbReference>
<comment type="similarity">
    <text evidence="2 8">Belongs to the CarA family.</text>
</comment>
<dbReference type="InterPro" id="IPR036480">
    <property type="entry name" value="CarbP_synth_ssu_N_sf"/>
</dbReference>
<keyword evidence="4 8" id="KW-0547">Nucleotide-binding</keyword>
<dbReference type="InterPro" id="IPR035686">
    <property type="entry name" value="CPSase_GATase1"/>
</dbReference>
<feature type="binding site" evidence="8">
    <location>
        <position position="292"/>
    </location>
    <ligand>
        <name>L-glutamine</name>
        <dbReference type="ChEBI" id="CHEBI:58359"/>
    </ligand>
</feature>
<dbReference type="PRINTS" id="PR00097">
    <property type="entry name" value="ANTSNTHASEII"/>
</dbReference>
<dbReference type="InterPro" id="IPR017926">
    <property type="entry name" value="GATASE"/>
</dbReference>
<comment type="subunit">
    <text evidence="8">Composed of two chains; the small (or glutamine) chain promotes the hydrolysis of glutamine to ammonia, which is used by the large (or ammonia) chain to synthesize carbamoyl phosphate. Tetramer of heterodimers (alpha,beta)4.</text>
</comment>
<name>A0ABR9QWN7_9FIRM</name>
<dbReference type="Pfam" id="PF00988">
    <property type="entry name" value="CPSase_sm_chain"/>
    <property type="match status" value="1"/>
</dbReference>
<keyword evidence="6 8" id="KW-0315">Glutamine amidotransferase</keyword>
<dbReference type="InterPro" id="IPR029062">
    <property type="entry name" value="Class_I_gatase-like"/>
</dbReference>
<dbReference type="Pfam" id="PF00117">
    <property type="entry name" value="GATase"/>
    <property type="match status" value="1"/>
</dbReference>
<dbReference type="HAMAP" id="MF_01209">
    <property type="entry name" value="CPSase_S_chain"/>
    <property type="match status" value="1"/>
</dbReference>
<keyword evidence="8" id="KW-0665">Pyrimidine biosynthesis</keyword>
<comment type="function">
    <text evidence="8">Small subunit of the glutamine-dependent carbamoyl phosphate synthetase (CPSase). CPSase catalyzes the formation of carbamoyl phosphate from the ammonia moiety of glutamine, carbonate, and phosphate donated by ATP, constituting the first step of 2 biosynthetic pathways, one leading to arginine and/or urea and the other to pyrimidine nucleotides. The small subunit (glutamine amidotransferase) binds and cleaves glutamine to supply the large subunit with the substrate ammonia.</text>
</comment>
<reference evidence="10 11" key="1">
    <citation type="submission" date="2020-10" db="EMBL/GenBank/DDBJ databases">
        <title>ChiBAC.</title>
        <authorList>
            <person name="Zenner C."/>
            <person name="Hitch T.C.A."/>
            <person name="Clavel T."/>
        </authorList>
    </citation>
    <scope>NUCLEOTIDE SEQUENCE [LARGE SCALE GENOMIC DNA]</scope>
    <source>
        <strain evidence="10 11">DSM 108706</strain>
    </source>
</reference>
<dbReference type="CDD" id="cd01744">
    <property type="entry name" value="GATase1_CPSase"/>
    <property type="match status" value="1"/>
</dbReference>
<gene>
    <name evidence="8 10" type="primary">carA</name>
    <name evidence="10" type="ORF">INF20_03180</name>
</gene>
<proteinExistence type="inferred from homology"/>
<dbReference type="EC" id="6.3.5.5" evidence="8"/>
<protein>
    <recommendedName>
        <fullName evidence="8">Carbamoyl phosphate synthase small chain</fullName>
        <ecNumber evidence="8">6.3.5.5</ecNumber>
    </recommendedName>
    <alternativeName>
        <fullName evidence="8">Carbamoyl phosphate synthetase glutamine chain</fullName>
    </alternativeName>
</protein>
<comment type="caution">
    <text evidence="8">Lacks conserved residue(s) required for the propagation of feature annotation.</text>
</comment>
<accession>A0ABR9QWN7</accession>